<keyword evidence="1" id="KW-0732">Signal</keyword>
<name>A0A9X2NG59_9PSEU</name>
<feature type="domain" description="Deoxyribonuclease NucA/NucB" evidence="2">
    <location>
        <begin position="330"/>
        <end position="395"/>
    </location>
</feature>
<dbReference type="AlphaFoldDB" id="A0A9X2NG59"/>
<dbReference type="InterPro" id="IPR029476">
    <property type="entry name" value="DNase_NucA_NucB"/>
</dbReference>
<sequence length="410" mass="42912">MLRKIMVRVGAVAAAAVTVVAGFAPAASADDQPAVRPSTAQFQQLAAQASQNTCAGLAPSFTGRCVATKPLTKATNFTASVTSAGKSAVMTTGATGARVNAEPQCPGFWRANSCMGLNWGYIVYEVINGVPGKQIGSEDLYFDTRVGWNWNSLNWSLRTSVKVTNATGTELPGATGVMSNGCARDTLVCDPGGASYAVKLLTGVTESQGWEQRETGVVSQGTGNYVNLSGYVGPWLVVTPAGAPASKVSMNASEYNGVVGRCDRIVRKSPGCVAAENPADIAYDATIYPKVAEVAQHVYDAEGSLAPHYGWYGVGQPLTLGNDATEAANRNVACPSGGTPPGKSCDEYPIARSREGAASGGPYSVEYVIPEANSSQGAQTANYIGYCRIMEQEAFWVIAFLPDGRNSWDR</sequence>
<comment type="caution">
    <text evidence="3">The sequence shown here is derived from an EMBL/GenBank/DDBJ whole genome shotgun (WGS) entry which is preliminary data.</text>
</comment>
<dbReference type="Pfam" id="PF14040">
    <property type="entry name" value="DNase_NucA_NucB"/>
    <property type="match status" value="1"/>
</dbReference>
<feature type="chain" id="PRO_5040719412" description="Deoxyribonuclease NucA/NucB domain-containing protein" evidence="1">
    <location>
        <begin position="30"/>
        <end position="410"/>
    </location>
</feature>
<evidence type="ECO:0000256" key="1">
    <source>
        <dbReference type="SAM" id="SignalP"/>
    </source>
</evidence>
<gene>
    <name evidence="3" type="ORF">M8542_14365</name>
</gene>
<feature type="signal peptide" evidence="1">
    <location>
        <begin position="1"/>
        <end position="29"/>
    </location>
</feature>
<proteinExistence type="predicted"/>
<protein>
    <recommendedName>
        <fullName evidence="2">Deoxyribonuclease NucA/NucB domain-containing protein</fullName>
    </recommendedName>
</protein>
<evidence type="ECO:0000313" key="3">
    <source>
        <dbReference type="EMBL" id="MCR6484005.1"/>
    </source>
</evidence>
<organism evidence="3 4">
    <name type="scientific">Amycolatopsis iheyensis</name>
    <dbReference type="NCBI Taxonomy" id="2945988"/>
    <lineage>
        <taxon>Bacteria</taxon>
        <taxon>Bacillati</taxon>
        <taxon>Actinomycetota</taxon>
        <taxon>Actinomycetes</taxon>
        <taxon>Pseudonocardiales</taxon>
        <taxon>Pseudonocardiaceae</taxon>
        <taxon>Amycolatopsis</taxon>
    </lineage>
</organism>
<dbReference type="RefSeq" id="WP_257920643.1">
    <property type="nucleotide sequence ID" value="NZ_JAMXQV010000007.1"/>
</dbReference>
<evidence type="ECO:0000259" key="2">
    <source>
        <dbReference type="Pfam" id="PF14040"/>
    </source>
</evidence>
<keyword evidence="4" id="KW-1185">Reference proteome</keyword>
<evidence type="ECO:0000313" key="4">
    <source>
        <dbReference type="Proteomes" id="UP001144096"/>
    </source>
</evidence>
<dbReference type="EMBL" id="JAMXQV010000007">
    <property type="protein sequence ID" value="MCR6484005.1"/>
    <property type="molecule type" value="Genomic_DNA"/>
</dbReference>
<reference evidence="3" key="1">
    <citation type="submission" date="2022-06" db="EMBL/GenBank/DDBJ databases">
        <title>Amycolatopsis iheyaensis sp. nov., a new species of the genus Amycolatopsis isolated from soil in Iheya island, Japan.</title>
        <authorList>
            <person name="Ngamcharungchit C."/>
            <person name="Kanto H."/>
            <person name="Take A."/>
            <person name="Intra B."/>
            <person name="Matsumoto A."/>
            <person name="Panbangred W."/>
            <person name="Inahashi Y."/>
        </authorList>
    </citation>
    <scope>NUCLEOTIDE SEQUENCE</scope>
    <source>
        <strain evidence="3">OK19-0408</strain>
    </source>
</reference>
<dbReference type="Proteomes" id="UP001144096">
    <property type="component" value="Unassembled WGS sequence"/>
</dbReference>
<accession>A0A9X2NG59</accession>